<gene>
    <name evidence="6" type="ORF">GKJPGBOP_05511</name>
</gene>
<dbReference type="Gene3D" id="3.40.190.10">
    <property type="entry name" value="Periplasmic binding protein-like II"/>
    <property type="match status" value="2"/>
</dbReference>
<evidence type="ECO:0000259" key="5">
    <source>
        <dbReference type="PROSITE" id="PS50931"/>
    </source>
</evidence>
<evidence type="ECO:0000256" key="1">
    <source>
        <dbReference type="ARBA" id="ARBA00009437"/>
    </source>
</evidence>
<keyword evidence="7" id="KW-1185">Reference proteome</keyword>
<evidence type="ECO:0000256" key="4">
    <source>
        <dbReference type="ARBA" id="ARBA00023163"/>
    </source>
</evidence>
<evidence type="ECO:0000256" key="3">
    <source>
        <dbReference type="ARBA" id="ARBA00023125"/>
    </source>
</evidence>
<organism evidence="6 7">
    <name type="scientific">Streptomyces paromomycinus</name>
    <name type="common">Streptomyces rimosus subsp. paromomycinus</name>
    <dbReference type="NCBI Taxonomy" id="92743"/>
    <lineage>
        <taxon>Bacteria</taxon>
        <taxon>Bacillati</taxon>
        <taxon>Actinomycetota</taxon>
        <taxon>Actinomycetes</taxon>
        <taxon>Kitasatosporales</taxon>
        <taxon>Streptomycetaceae</taxon>
        <taxon>Streptomyces</taxon>
    </lineage>
</organism>
<dbReference type="InterPro" id="IPR000847">
    <property type="entry name" value="LysR_HTH_N"/>
</dbReference>
<comment type="similarity">
    <text evidence="1">Belongs to the LysR transcriptional regulatory family.</text>
</comment>
<proteinExistence type="inferred from homology"/>
<dbReference type="Pfam" id="PF03466">
    <property type="entry name" value="LysR_substrate"/>
    <property type="match status" value="1"/>
</dbReference>
<dbReference type="PANTHER" id="PTHR30346">
    <property type="entry name" value="TRANSCRIPTIONAL DUAL REGULATOR HCAR-RELATED"/>
    <property type="match status" value="1"/>
</dbReference>
<dbReference type="EMBL" id="BHZD01000001">
    <property type="protein sequence ID" value="GCD45772.1"/>
    <property type="molecule type" value="Genomic_DNA"/>
</dbReference>
<evidence type="ECO:0000256" key="2">
    <source>
        <dbReference type="ARBA" id="ARBA00023015"/>
    </source>
</evidence>
<accession>A0A401W8Z1</accession>
<comment type="caution">
    <text evidence="6">The sequence shown here is derived from an EMBL/GenBank/DDBJ whole genome shotgun (WGS) entry which is preliminary data.</text>
</comment>
<dbReference type="GO" id="GO:0003700">
    <property type="term" value="F:DNA-binding transcription factor activity"/>
    <property type="evidence" value="ECO:0007669"/>
    <property type="project" value="InterPro"/>
</dbReference>
<dbReference type="SUPFAM" id="SSF53850">
    <property type="entry name" value="Periplasmic binding protein-like II"/>
    <property type="match status" value="1"/>
</dbReference>
<name>A0A401W8Z1_STREY</name>
<dbReference type="Proteomes" id="UP000286746">
    <property type="component" value="Unassembled WGS sequence"/>
</dbReference>
<dbReference type="Pfam" id="PF00126">
    <property type="entry name" value="HTH_1"/>
    <property type="match status" value="1"/>
</dbReference>
<keyword evidence="3" id="KW-0238">DNA-binding</keyword>
<dbReference type="PANTHER" id="PTHR30346:SF29">
    <property type="entry name" value="LYSR SUBSTRATE-BINDING"/>
    <property type="match status" value="1"/>
</dbReference>
<dbReference type="PROSITE" id="PS50931">
    <property type="entry name" value="HTH_LYSR"/>
    <property type="match status" value="1"/>
</dbReference>
<dbReference type="InterPro" id="IPR036390">
    <property type="entry name" value="WH_DNA-bd_sf"/>
</dbReference>
<keyword evidence="4" id="KW-0804">Transcription</keyword>
<dbReference type="Gene3D" id="1.10.10.10">
    <property type="entry name" value="Winged helix-like DNA-binding domain superfamily/Winged helix DNA-binding domain"/>
    <property type="match status" value="1"/>
</dbReference>
<protein>
    <submittedName>
        <fullName evidence="6">LysR family transcriptional regulator</fullName>
    </submittedName>
</protein>
<dbReference type="RefSeq" id="WP_125056254.1">
    <property type="nucleotide sequence ID" value="NZ_BHZD01000001.1"/>
</dbReference>
<evidence type="ECO:0000313" key="6">
    <source>
        <dbReference type="EMBL" id="GCD45772.1"/>
    </source>
</evidence>
<dbReference type="InterPro" id="IPR005119">
    <property type="entry name" value="LysR_subst-bd"/>
</dbReference>
<dbReference type="GO" id="GO:0032993">
    <property type="term" value="C:protein-DNA complex"/>
    <property type="evidence" value="ECO:0007669"/>
    <property type="project" value="TreeGrafter"/>
</dbReference>
<reference evidence="6 7" key="1">
    <citation type="submission" date="2018-11" db="EMBL/GenBank/DDBJ databases">
        <title>Whole genome sequence of Streptomyces paromomycinus NBRC 15454(T).</title>
        <authorList>
            <person name="Komaki H."/>
            <person name="Tamura T."/>
        </authorList>
    </citation>
    <scope>NUCLEOTIDE SEQUENCE [LARGE SCALE GENOMIC DNA]</scope>
    <source>
        <strain evidence="6 7">NBRC 15454</strain>
    </source>
</reference>
<dbReference type="InterPro" id="IPR036388">
    <property type="entry name" value="WH-like_DNA-bd_sf"/>
</dbReference>
<sequence length="321" mass="33451">MADWDIKKLRILRTLHELGTVTAAAEALHLTPSAVSQQLAGLARQLGVTLLEAHGRRVRLTDAAHLVLRHTEAVFAQLERADAELLGYLQGEAGEVRVGAFSTSIPALVVPAVRDLRGSHPGLAVSVREAEAAEAYELLAEGSVDLALSLAAHAPTPRDPKFTRLALLADPLDVALPAGHPLADEPGLRLADLAGEQWIFGSSGPWSQITTAACEHAGFVPERAHAAADWDAILAMVGAGMGVALVPRMAMSGARGRTGPVRDEGGAAAVAVRVLRADQPRRHVVAAVRRGAEGAPGLARVLAALRRVAEGAAVPPGEADH</sequence>
<dbReference type="GO" id="GO:0003677">
    <property type="term" value="F:DNA binding"/>
    <property type="evidence" value="ECO:0007669"/>
    <property type="project" value="UniProtKB-KW"/>
</dbReference>
<evidence type="ECO:0000313" key="7">
    <source>
        <dbReference type="Proteomes" id="UP000286746"/>
    </source>
</evidence>
<feature type="domain" description="HTH lysR-type" evidence="5">
    <location>
        <begin position="4"/>
        <end position="61"/>
    </location>
</feature>
<dbReference type="AlphaFoldDB" id="A0A401W8Z1"/>
<keyword evidence="2" id="KW-0805">Transcription regulation</keyword>
<dbReference type="SUPFAM" id="SSF46785">
    <property type="entry name" value="Winged helix' DNA-binding domain"/>
    <property type="match status" value="1"/>
</dbReference>